<reference evidence="6 7" key="1">
    <citation type="submission" date="2020-10" db="EMBL/GenBank/DDBJ databases">
        <title>ChiBAC.</title>
        <authorList>
            <person name="Zenner C."/>
            <person name="Hitch T.C.A."/>
            <person name="Clavel T."/>
        </authorList>
    </citation>
    <scope>NUCLEOTIDE SEQUENCE [LARGE SCALE GENOMIC DNA]</scope>
    <source>
        <strain evidence="6 7">DSM 107455</strain>
    </source>
</reference>
<dbReference type="InterPro" id="IPR002293">
    <property type="entry name" value="AA/rel_permease1"/>
</dbReference>
<sequence length="473" mass="48153">MVEKNAGGRYSLATAICLIMGICIGSGIFFKSDNVLAATGGSVGLGVVMFCLAATYIVFGGLCLTLFAARTSGAGGLVDYAERFVSPRFARLIGWHYAFVYLPSISAVIFWVVGVYACMLLGLPGTLAQQLGIGLVALLACSLTNAVAPRLSGWVGNALTVVKVVPLVAVGVIGIVVALGGGAQPAPGANRALSPSVPAGGLAWLAAAAPIAFSFDGWPAATSIAPELRRAQRNLPIALVVAPLAILALYLAYFVGISVALGPATVMVAGDGSLALLFSRLFGEGASALPNLIALLAVLGTGNALVLSLQRLPQALAQRGDLPGGRCLARSGGQGAVSRAGALVATVCMVGWLAVHGAVQAAGLIPNGDVSEVCVCLTMLLMLPYFVAAWRMRRTGQAGRLRGRVAPVLACACCLLVGLSGLAGTARLVVAAFELAVLLAVALACRRGRRRSDARADAPERNLADGRGASRGR</sequence>
<feature type="transmembrane region" description="Helical" evidence="5">
    <location>
        <begin position="160"/>
        <end position="182"/>
    </location>
</feature>
<feature type="transmembrane region" description="Helical" evidence="5">
    <location>
        <begin position="128"/>
        <end position="148"/>
    </location>
</feature>
<evidence type="ECO:0000256" key="3">
    <source>
        <dbReference type="ARBA" id="ARBA00022989"/>
    </source>
</evidence>
<dbReference type="RefSeq" id="WP_193529507.1">
    <property type="nucleotide sequence ID" value="NZ_JADCJZ010000002.1"/>
</dbReference>
<feature type="transmembrane region" description="Helical" evidence="5">
    <location>
        <begin position="98"/>
        <end position="122"/>
    </location>
</feature>
<evidence type="ECO:0000256" key="4">
    <source>
        <dbReference type="ARBA" id="ARBA00023136"/>
    </source>
</evidence>
<evidence type="ECO:0000256" key="2">
    <source>
        <dbReference type="ARBA" id="ARBA00022692"/>
    </source>
</evidence>
<dbReference type="Proteomes" id="UP001194273">
    <property type="component" value="Unassembled WGS sequence"/>
</dbReference>
<keyword evidence="7" id="KW-1185">Reference proteome</keyword>
<comment type="subcellular location">
    <subcellularLocation>
        <location evidence="1">Membrane</location>
        <topology evidence="1">Multi-pass membrane protein</topology>
    </subcellularLocation>
</comment>
<dbReference type="EMBL" id="JADCJZ010000002">
    <property type="protein sequence ID" value="MBE5024073.1"/>
    <property type="molecule type" value="Genomic_DNA"/>
</dbReference>
<evidence type="ECO:0000256" key="5">
    <source>
        <dbReference type="SAM" id="Phobius"/>
    </source>
</evidence>
<evidence type="ECO:0000313" key="6">
    <source>
        <dbReference type="EMBL" id="MBE5024073.1"/>
    </source>
</evidence>
<evidence type="ECO:0000256" key="1">
    <source>
        <dbReference type="ARBA" id="ARBA00004141"/>
    </source>
</evidence>
<proteinExistence type="predicted"/>
<dbReference type="InterPro" id="IPR050598">
    <property type="entry name" value="AminoAcid_Transporter"/>
</dbReference>
<evidence type="ECO:0000313" key="7">
    <source>
        <dbReference type="Proteomes" id="UP001194273"/>
    </source>
</evidence>
<feature type="transmembrane region" description="Helical" evidence="5">
    <location>
        <begin position="428"/>
        <end position="445"/>
    </location>
</feature>
<feature type="transmembrane region" description="Helical" evidence="5">
    <location>
        <begin position="237"/>
        <end position="268"/>
    </location>
</feature>
<feature type="transmembrane region" description="Helical" evidence="5">
    <location>
        <begin position="401"/>
        <end position="422"/>
    </location>
</feature>
<accession>A0ABR9QSL5</accession>
<dbReference type="PANTHER" id="PTHR11785:SF512">
    <property type="entry name" value="SOBREMESA, ISOFORM B"/>
    <property type="match status" value="1"/>
</dbReference>
<feature type="transmembrane region" description="Helical" evidence="5">
    <location>
        <begin position="370"/>
        <end position="389"/>
    </location>
</feature>
<organism evidence="6 7">
    <name type="scientific">Thermophilibacter gallinarum</name>
    <dbReference type="NCBI Taxonomy" id="2779357"/>
    <lineage>
        <taxon>Bacteria</taxon>
        <taxon>Bacillati</taxon>
        <taxon>Actinomycetota</taxon>
        <taxon>Coriobacteriia</taxon>
        <taxon>Coriobacteriales</taxon>
        <taxon>Atopobiaceae</taxon>
        <taxon>Thermophilibacter</taxon>
    </lineage>
</organism>
<feature type="transmembrane region" description="Helical" evidence="5">
    <location>
        <begin position="288"/>
        <end position="309"/>
    </location>
</feature>
<keyword evidence="2 5" id="KW-0812">Transmembrane</keyword>
<protein>
    <submittedName>
        <fullName evidence="6">APC family permease</fullName>
    </submittedName>
</protein>
<feature type="transmembrane region" description="Helical" evidence="5">
    <location>
        <begin position="340"/>
        <end position="358"/>
    </location>
</feature>
<feature type="transmembrane region" description="Helical" evidence="5">
    <location>
        <begin position="202"/>
        <end position="225"/>
    </location>
</feature>
<gene>
    <name evidence="6" type="ORF">INF26_04305</name>
</gene>
<dbReference type="PANTHER" id="PTHR11785">
    <property type="entry name" value="AMINO ACID TRANSPORTER"/>
    <property type="match status" value="1"/>
</dbReference>
<keyword evidence="4 5" id="KW-0472">Membrane</keyword>
<dbReference type="Pfam" id="PF13520">
    <property type="entry name" value="AA_permease_2"/>
    <property type="match status" value="1"/>
</dbReference>
<name>A0ABR9QSL5_9ACTN</name>
<dbReference type="PIRSF" id="PIRSF006060">
    <property type="entry name" value="AA_transporter"/>
    <property type="match status" value="1"/>
</dbReference>
<comment type="caution">
    <text evidence="6">The sequence shown here is derived from an EMBL/GenBank/DDBJ whole genome shotgun (WGS) entry which is preliminary data.</text>
</comment>
<keyword evidence="3 5" id="KW-1133">Transmembrane helix</keyword>
<feature type="transmembrane region" description="Helical" evidence="5">
    <location>
        <begin position="12"/>
        <end position="30"/>
    </location>
</feature>
<dbReference type="Gene3D" id="1.20.1740.10">
    <property type="entry name" value="Amino acid/polyamine transporter I"/>
    <property type="match status" value="1"/>
</dbReference>
<feature type="transmembrane region" description="Helical" evidence="5">
    <location>
        <begin position="42"/>
        <end position="67"/>
    </location>
</feature>